<reference evidence="3 4" key="1">
    <citation type="journal article" date="2011" name="PLoS Genet.">
        <title>Genomic analysis of the necrotrophic fungal pathogens Sclerotinia sclerotiorum and Botrytis cinerea.</title>
        <authorList>
            <person name="Amselem J."/>
            <person name="Cuomo C.A."/>
            <person name="van Kan J.A."/>
            <person name="Viaud M."/>
            <person name="Benito E.P."/>
            <person name="Couloux A."/>
            <person name="Coutinho P.M."/>
            <person name="de Vries R.P."/>
            <person name="Dyer P.S."/>
            <person name="Fillinger S."/>
            <person name="Fournier E."/>
            <person name="Gout L."/>
            <person name="Hahn M."/>
            <person name="Kohn L."/>
            <person name="Lapalu N."/>
            <person name="Plummer K.M."/>
            <person name="Pradier J.M."/>
            <person name="Quevillon E."/>
            <person name="Sharon A."/>
            <person name="Simon A."/>
            <person name="ten Have A."/>
            <person name="Tudzynski B."/>
            <person name="Tudzynski P."/>
            <person name="Wincker P."/>
            <person name="Andrew M."/>
            <person name="Anthouard V."/>
            <person name="Beever R.E."/>
            <person name="Beffa R."/>
            <person name="Benoit I."/>
            <person name="Bouzid O."/>
            <person name="Brault B."/>
            <person name="Chen Z."/>
            <person name="Choquer M."/>
            <person name="Collemare J."/>
            <person name="Cotton P."/>
            <person name="Danchin E.G."/>
            <person name="Da Silva C."/>
            <person name="Gautier A."/>
            <person name="Giraud C."/>
            <person name="Giraud T."/>
            <person name="Gonzalez C."/>
            <person name="Grossetete S."/>
            <person name="Guldener U."/>
            <person name="Henrissat B."/>
            <person name="Howlett B.J."/>
            <person name="Kodira C."/>
            <person name="Kretschmer M."/>
            <person name="Lappartient A."/>
            <person name="Leroch M."/>
            <person name="Levis C."/>
            <person name="Mauceli E."/>
            <person name="Neuveglise C."/>
            <person name="Oeser B."/>
            <person name="Pearson M."/>
            <person name="Poulain J."/>
            <person name="Poussereau N."/>
            <person name="Quesneville H."/>
            <person name="Rascle C."/>
            <person name="Schumacher J."/>
            <person name="Segurens B."/>
            <person name="Sexton A."/>
            <person name="Silva E."/>
            <person name="Sirven C."/>
            <person name="Soanes D.M."/>
            <person name="Talbot N.J."/>
            <person name="Templeton M."/>
            <person name="Yandava C."/>
            <person name="Yarden O."/>
            <person name="Zeng Q."/>
            <person name="Rollins J.A."/>
            <person name="Lebrun M.H."/>
            <person name="Dickman M."/>
        </authorList>
    </citation>
    <scope>NUCLEOTIDE SEQUENCE [LARGE SCALE GENOMIC DNA]</scope>
    <source>
        <strain evidence="3 4">B05.10</strain>
    </source>
</reference>
<gene>
    <name evidence="3" type="ORF">BCIN_03g08540</name>
</gene>
<reference evidence="3 4" key="2">
    <citation type="journal article" date="2012" name="Eukaryot. Cell">
        <title>Genome update of Botrytis cinerea strains B05.10 and T4.</title>
        <authorList>
            <person name="Staats M."/>
            <person name="van Kan J.A."/>
        </authorList>
    </citation>
    <scope>NUCLEOTIDE SEQUENCE [LARGE SCALE GENOMIC DNA]</scope>
    <source>
        <strain evidence="3 4">B05.10</strain>
    </source>
</reference>
<dbReference type="OrthoDB" id="3532823at2759"/>
<dbReference type="GeneID" id="5435465"/>
<keyword evidence="4" id="KW-1185">Reference proteome</keyword>
<dbReference type="InterPro" id="IPR045518">
    <property type="entry name" value="2EXR"/>
</dbReference>
<reference evidence="3 4" key="3">
    <citation type="journal article" date="2017" name="Mol. Plant Pathol.">
        <title>A gapless genome sequence of the fungus Botrytis cinerea.</title>
        <authorList>
            <person name="Van Kan J.A."/>
            <person name="Stassen J.H."/>
            <person name="Mosbach A."/>
            <person name="Van Der Lee T.A."/>
            <person name="Faino L."/>
            <person name="Farmer A.D."/>
            <person name="Papasotiriou D.G."/>
            <person name="Zhou S."/>
            <person name="Seidl M.F."/>
            <person name="Cottam E."/>
            <person name="Edel D."/>
            <person name="Hahn M."/>
            <person name="Schwartz D.C."/>
            <person name="Dietrich R.A."/>
            <person name="Widdison S."/>
            <person name="Scalliet G."/>
        </authorList>
    </citation>
    <scope>NUCLEOTIDE SEQUENCE [LARGE SCALE GENOMIC DNA]</scope>
    <source>
        <strain evidence="3 4">B05.10</strain>
    </source>
</reference>
<evidence type="ECO:0000313" key="3">
    <source>
        <dbReference type="EMBL" id="ATZ48666.1"/>
    </source>
</evidence>
<sequence length="421" mass="47263">MSSESNTSDSEASSWYDVSSSEEDEEVGSLSTSEPAIESHNDENAMALTVHSISGSISAAEVTQSNSSNAIISPETSIATLKEFHSFSRFPPELQKMIFKHALPVSGPLLLRFEIYVDEVPALISQNKRTGERNYSDTDFTITTFAFSAKSPPLLPLLLACNTSSEAVSSGGYERIVVSFPGNDNRQNNYALKENPHLNIEYLTLPPPQRNHTWMRPAKDILVVYAKDFVMLYKHGGSMNLSNITHLAVQNLLGRKVSTRILWKWVFVIAEKHCPALKKLSLLVGIDVTDNDYDDEETIEDDTHNIIVDVDEKFYRLDFHDESDDERTVKDGERFGIEELFMSNRRAVELRDTSTVLAEYLSENIGNEDKAMYWKNVKVLPGFRARPNHMENATKIMGVDAWVPQDANGQLMCRPNELSGS</sequence>
<feature type="compositionally biased region" description="Low complexity" evidence="1">
    <location>
        <begin position="1"/>
        <end position="19"/>
    </location>
</feature>
<dbReference type="VEuPathDB" id="FungiDB:Bcin03g08540"/>
<dbReference type="AlphaFoldDB" id="A0A384JDK0"/>
<accession>A0A384JDK0</accession>
<evidence type="ECO:0000256" key="1">
    <source>
        <dbReference type="SAM" id="MobiDB-lite"/>
    </source>
</evidence>
<dbReference type="KEGG" id="bfu:BCIN_03g08540"/>
<proteinExistence type="predicted"/>
<evidence type="ECO:0000313" key="4">
    <source>
        <dbReference type="Proteomes" id="UP000001798"/>
    </source>
</evidence>
<dbReference type="Pfam" id="PF20150">
    <property type="entry name" value="2EXR"/>
    <property type="match status" value="1"/>
</dbReference>
<name>A0A384JDK0_BOTFB</name>
<protein>
    <recommendedName>
        <fullName evidence="2">2EXR domain-containing protein</fullName>
    </recommendedName>
</protein>
<evidence type="ECO:0000259" key="2">
    <source>
        <dbReference type="Pfam" id="PF20150"/>
    </source>
</evidence>
<dbReference type="RefSeq" id="XP_024547991.1">
    <property type="nucleotide sequence ID" value="XM_024692216.1"/>
</dbReference>
<organism evidence="3 4">
    <name type="scientific">Botryotinia fuckeliana (strain B05.10)</name>
    <name type="common">Noble rot fungus</name>
    <name type="synonym">Botrytis cinerea</name>
    <dbReference type="NCBI Taxonomy" id="332648"/>
    <lineage>
        <taxon>Eukaryota</taxon>
        <taxon>Fungi</taxon>
        <taxon>Dikarya</taxon>
        <taxon>Ascomycota</taxon>
        <taxon>Pezizomycotina</taxon>
        <taxon>Leotiomycetes</taxon>
        <taxon>Helotiales</taxon>
        <taxon>Sclerotiniaceae</taxon>
        <taxon>Botrytis</taxon>
    </lineage>
</organism>
<feature type="region of interest" description="Disordered" evidence="1">
    <location>
        <begin position="1"/>
        <end position="40"/>
    </location>
</feature>
<dbReference type="EMBL" id="CP009807">
    <property type="protein sequence ID" value="ATZ48666.1"/>
    <property type="molecule type" value="Genomic_DNA"/>
</dbReference>
<feature type="domain" description="2EXR" evidence="2">
    <location>
        <begin position="84"/>
        <end position="222"/>
    </location>
</feature>
<dbReference type="Proteomes" id="UP000001798">
    <property type="component" value="Chromosome 3"/>
</dbReference>